<feature type="compositionally biased region" description="Basic and acidic residues" evidence="1">
    <location>
        <begin position="708"/>
        <end position="718"/>
    </location>
</feature>
<protein>
    <submittedName>
        <fullName evidence="2">Uncharacterized protein</fullName>
    </submittedName>
</protein>
<dbReference type="EMBL" id="CAICTM010000087">
    <property type="protein sequence ID" value="CAB9500615.1"/>
    <property type="molecule type" value="Genomic_DNA"/>
</dbReference>
<dbReference type="OrthoDB" id="10657457at2759"/>
<feature type="region of interest" description="Disordered" evidence="1">
    <location>
        <begin position="511"/>
        <end position="569"/>
    </location>
</feature>
<evidence type="ECO:0000256" key="1">
    <source>
        <dbReference type="SAM" id="MobiDB-lite"/>
    </source>
</evidence>
<reference evidence="2" key="1">
    <citation type="submission" date="2020-06" db="EMBL/GenBank/DDBJ databases">
        <authorList>
            <consortium name="Plant Systems Biology data submission"/>
        </authorList>
    </citation>
    <scope>NUCLEOTIDE SEQUENCE</scope>
    <source>
        <strain evidence="2">D6</strain>
    </source>
</reference>
<sequence>MGKEGLNATIKAILRLPAVLCGLCDFKPDFSERFRTGQVNAISVLKQPTLQDVEKTLWDSATRREKKEWMKAYVVPPESDLKIDDAWIISHVTLFLFIRAIYGFSKDRCCRELSFCKIPQKSRKPETLPELENHWGKQINGDLSCAAAHPDDYSNAETFYHSDHPRKTRFAKSQRGNLHILIDNGVIQWAQNRVREEPELFEMTGLFLEALLQFTGNLPAMQCAVYRIALQLRTMITDSVDPGAFCLDMMGFLRQTDWPINPPQQSIDEARGAIAKALNVKVDNPKVTGAVGNDNSGGTNTTGPTKKKPSAVRTTTILDSRREGRTPTNNSISTSLKRSAFITRTQLAALSGGKVDGKRYSQNPLRVETPFQYCGGGAFGSKDEFLHHICIKEENNLPLPSSEDEDFIIYRFAKKDGQVQKDIRDLKLNISSQPPIPIFWEPTPTNKTQKGGSPVQYVGHWKAKNVKVEKFSYNNKLRCANIWFRFHRYDGRFDRIIQYAHDKPPWAIFPLPIDIDENGDNQDDENEADALQSQVQQQEGDSVGDGDDSDDRNAPEKNPDDISNQLRDGNLQTEDVVPDTAASATLHNQQNNYGGADDGKPAAAVEAHDSPNDTSEQNKDGEPPVKGEVDNMSEANNSPSEEDRRPSATAFALHNLPDVALEDDGDKKPAARETTCHNSTSRKRPPSASDGNERRRSSRRTLASSSEPRTRTGQEARRPNGNRKGNGSPRKAGTPECVEVIELDDSSDEEEGDQTPVAGSAEAGEPNARMPARPMPAGTERAADRSEEAATNVARMPTRDEPVARAPTMQFVKVSVVMDKNEGGAHVEFCVLLETGDASFENIRNAIGDQIELDFEYDFWVPKLGVSLRPNQERFDVRHFRARGSVGDGTIERPYQAFIKKTAK</sequence>
<evidence type="ECO:0000313" key="3">
    <source>
        <dbReference type="Proteomes" id="UP001153069"/>
    </source>
</evidence>
<organism evidence="2 3">
    <name type="scientific">Seminavis robusta</name>
    <dbReference type="NCBI Taxonomy" id="568900"/>
    <lineage>
        <taxon>Eukaryota</taxon>
        <taxon>Sar</taxon>
        <taxon>Stramenopiles</taxon>
        <taxon>Ochrophyta</taxon>
        <taxon>Bacillariophyta</taxon>
        <taxon>Bacillariophyceae</taxon>
        <taxon>Bacillariophycidae</taxon>
        <taxon>Naviculales</taxon>
        <taxon>Naviculaceae</taxon>
        <taxon>Seminavis</taxon>
    </lineage>
</organism>
<dbReference type="AlphaFoldDB" id="A0A9N8DHH9"/>
<evidence type="ECO:0000313" key="2">
    <source>
        <dbReference type="EMBL" id="CAB9500615.1"/>
    </source>
</evidence>
<feature type="compositionally biased region" description="Low complexity" evidence="1">
    <location>
        <begin position="768"/>
        <end position="777"/>
    </location>
</feature>
<proteinExistence type="predicted"/>
<feature type="compositionally biased region" description="Acidic residues" evidence="1">
    <location>
        <begin position="514"/>
        <end position="528"/>
    </location>
</feature>
<keyword evidence="3" id="KW-1185">Reference proteome</keyword>
<name>A0A9N8DHH9_9STRA</name>
<comment type="caution">
    <text evidence="2">The sequence shown here is derived from an EMBL/GenBank/DDBJ whole genome shotgun (WGS) entry which is preliminary data.</text>
</comment>
<feature type="compositionally biased region" description="Basic and acidic residues" evidence="1">
    <location>
        <begin position="665"/>
        <end position="675"/>
    </location>
</feature>
<feature type="compositionally biased region" description="Basic and acidic residues" evidence="1">
    <location>
        <begin position="606"/>
        <end position="629"/>
    </location>
</feature>
<feature type="compositionally biased region" description="Basic and acidic residues" evidence="1">
    <location>
        <begin position="551"/>
        <end position="560"/>
    </location>
</feature>
<feature type="compositionally biased region" description="Acidic residues" evidence="1">
    <location>
        <begin position="739"/>
        <end position="753"/>
    </location>
</feature>
<accession>A0A9N8DHH9</accession>
<dbReference type="Proteomes" id="UP001153069">
    <property type="component" value="Unassembled WGS sequence"/>
</dbReference>
<feature type="region of interest" description="Disordered" evidence="1">
    <location>
        <begin position="588"/>
        <end position="778"/>
    </location>
</feature>
<feature type="region of interest" description="Disordered" evidence="1">
    <location>
        <begin position="288"/>
        <end position="311"/>
    </location>
</feature>
<gene>
    <name evidence="2" type="ORF">SEMRO_88_G046350.1</name>
</gene>
<feature type="compositionally biased region" description="Low complexity" evidence="1">
    <location>
        <begin position="532"/>
        <end position="541"/>
    </location>
</feature>